<dbReference type="SUPFAM" id="SSF56349">
    <property type="entry name" value="DNA breaking-rejoining enzymes"/>
    <property type="match status" value="1"/>
</dbReference>
<feature type="non-terminal residue" evidence="2">
    <location>
        <position position="1"/>
    </location>
</feature>
<dbReference type="EMBL" id="JAAPAO010001197">
    <property type="protein sequence ID" value="KAF4650714.1"/>
    <property type="molecule type" value="Genomic_DNA"/>
</dbReference>
<sequence length="661" mass="72407">SRQLYPSSSGDYLEGSLLYVDQTLVSSCPERALVITSLACVLWGLVGCSLSWSKLSITSTPGCGLCNETRILGYGIRLLQSNSHKFEVYIPDQKLDLILAQLECLISPVRIRAKELQSLLGRLQWAGEMFIFLKPHLRSLCANVSIAQRKGLRFVAIGKKSKIRSDAVSLISLLSGRSKELSVSSRLAWCDAQVEPITIVSDASTRALGGFVALCFPTPTVYYFRYDTSDLPQSIGTCMFRTFPHISSRDISALECLAASLALLLAKICSYLHRMTGMTRKAYAQKAKCAPVLKLLSKEIWQLGIPTGFFHKAGKKDHLADWLSRSSSEVNNSLDSFTLASVDHWLNELAGMCLVVIKFSTSPGVESTFGSNDGESSILIKEVDMPEANLPENNKASAGVPEGSLLLKRKNILPISMALSSSAEIQASVEEFILQGLEWSARKQYARVETFYNQMLLPARKMYQGPAGRKAPVFTSAQVRSLGVYSGFMQHIRVIGLSLTNVKFTSVGSSTGGCRSANLDLHRSKTDGGGSFGIRTSGRGDTVTIASIEKRLDCQNRLCPVHALSEYINGIRSGVISPDQQVQQQLFLGSAGEPLSYNEFLTGLHFVVRSTQVTTHSCRRTGTQLLFRAEYSILHLCQYGRWRSGPGGAVLNYLDDVTACE</sequence>
<organism evidence="2 3">
    <name type="scientific">Perkinsus chesapeaki</name>
    <name type="common">Clam parasite</name>
    <name type="synonym">Perkinsus andrewsi</name>
    <dbReference type="NCBI Taxonomy" id="330153"/>
    <lineage>
        <taxon>Eukaryota</taxon>
        <taxon>Sar</taxon>
        <taxon>Alveolata</taxon>
        <taxon>Perkinsozoa</taxon>
        <taxon>Perkinsea</taxon>
        <taxon>Perkinsida</taxon>
        <taxon>Perkinsidae</taxon>
        <taxon>Perkinsus</taxon>
    </lineage>
</organism>
<dbReference type="AlphaFoldDB" id="A0A7J6KV09"/>
<keyword evidence="3" id="KW-1185">Reference proteome</keyword>
<dbReference type="Gene3D" id="1.10.443.10">
    <property type="entry name" value="Intergrase catalytic core"/>
    <property type="match status" value="1"/>
</dbReference>
<evidence type="ECO:0000256" key="1">
    <source>
        <dbReference type="ARBA" id="ARBA00023172"/>
    </source>
</evidence>
<dbReference type="InterPro" id="IPR013762">
    <property type="entry name" value="Integrase-like_cat_sf"/>
</dbReference>
<accession>A0A7J6KV09</accession>
<dbReference type="GO" id="GO:0006310">
    <property type="term" value="P:DNA recombination"/>
    <property type="evidence" value="ECO:0007669"/>
    <property type="project" value="UniProtKB-KW"/>
</dbReference>
<comment type="caution">
    <text evidence="2">The sequence shown here is derived from an EMBL/GenBank/DDBJ whole genome shotgun (WGS) entry which is preliminary data.</text>
</comment>
<feature type="non-terminal residue" evidence="2">
    <location>
        <position position="661"/>
    </location>
</feature>
<protein>
    <submittedName>
        <fullName evidence="2">Uncharacterized protein</fullName>
    </submittedName>
</protein>
<evidence type="ECO:0000313" key="2">
    <source>
        <dbReference type="EMBL" id="KAF4650714.1"/>
    </source>
</evidence>
<keyword evidence="1" id="KW-0233">DNA recombination</keyword>
<evidence type="ECO:0000313" key="3">
    <source>
        <dbReference type="Proteomes" id="UP000591131"/>
    </source>
</evidence>
<name>A0A7J6KV09_PERCH</name>
<gene>
    <name evidence="2" type="ORF">FOL47_000902</name>
</gene>
<reference evidence="2 3" key="1">
    <citation type="submission" date="2020-04" db="EMBL/GenBank/DDBJ databases">
        <title>Perkinsus chesapeaki whole genome sequence.</title>
        <authorList>
            <person name="Bogema D.R."/>
        </authorList>
    </citation>
    <scope>NUCLEOTIDE SEQUENCE [LARGE SCALE GENOMIC DNA]</scope>
    <source>
        <strain evidence="2">ATCC PRA-425</strain>
    </source>
</reference>
<dbReference type="GO" id="GO:0015074">
    <property type="term" value="P:DNA integration"/>
    <property type="evidence" value="ECO:0007669"/>
    <property type="project" value="InterPro"/>
</dbReference>
<proteinExistence type="predicted"/>
<dbReference type="GO" id="GO:0003677">
    <property type="term" value="F:DNA binding"/>
    <property type="evidence" value="ECO:0007669"/>
    <property type="project" value="InterPro"/>
</dbReference>
<dbReference type="Proteomes" id="UP000591131">
    <property type="component" value="Unassembled WGS sequence"/>
</dbReference>
<dbReference type="InterPro" id="IPR011010">
    <property type="entry name" value="DNA_brk_join_enz"/>
</dbReference>